<dbReference type="OrthoDB" id="1452530at2"/>
<organism evidence="2 3">
    <name type="scientific">Flavobacterium psychrolimnae</name>
    <dbReference type="NCBI Taxonomy" id="249351"/>
    <lineage>
        <taxon>Bacteria</taxon>
        <taxon>Pseudomonadati</taxon>
        <taxon>Bacteroidota</taxon>
        <taxon>Flavobacteriia</taxon>
        <taxon>Flavobacteriales</taxon>
        <taxon>Flavobacteriaceae</taxon>
        <taxon>Flavobacterium</taxon>
    </lineage>
</organism>
<keyword evidence="3" id="KW-1185">Reference proteome</keyword>
<sequence length="329" mass="37706">MSTNVPDNQDNQEIDLMLISKKIGNVFQDFNTLLFRCIRFFVKNAVVILILFAVGLAIGLFIDSNKKTYNHEIIVTPNFGSTDYLYSKINLLQSKIIEGDTAFLKEVVGIKQPKTISKIAVKPITDVYKFIENKPENFELIKLMAEDGDVKKIMEDNLTSKNYNFHTVSFSTNKLIIDEEMVQPLLRFFNDSKYYKTLQKEILNNIQVKMSQNDTIISQINGVLSGFSSELKGTKSDKLVYYNENTQLNDVIKTKDALINEQGNHRVELVGLDKVVKDNSTTINIKNTKSTNGKMKFILPVLFVLLFILIRFFIAFYKKQSLKEQHVKA</sequence>
<comment type="caution">
    <text evidence="2">The sequence shown here is derived from an EMBL/GenBank/DDBJ whole genome shotgun (WGS) entry which is preliminary data.</text>
</comment>
<evidence type="ECO:0000313" key="2">
    <source>
        <dbReference type="EMBL" id="RBN49745.1"/>
    </source>
</evidence>
<accession>A0A366AXZ3</accession>
<evidence type="ECO:0000313" key="3">
    <source>
        <dbReference type="Proteomes" id="UP000253676"/>
    </source>
</evidence>
<dbReference type="RefSeq" id="WP_113636098.1">
    <property type="nucleotide sequence ID" value="NZ_QNUX01000010.1"/>
</dbReference>
<keyword evidence="1" id="KW-1133">Transmembrane helix</keyword>
<feature type="transmembrane region" description="Helical" evidence="1">
    <location>
        <begin position="297"/>
        <end position="317"/>
    </location>
</feature>
<proteinExistence type="predicted"/>
<reference evidence="2 3" key="1">
    <citation type="submission" date="2018-07" db="EMBL/GenBank/DDBJ databases">
        <title>Complete genome sequence of Flavobacterium psychrolimnae LMG 22018.</title>
        <authorList>
            <person name="Kim D.-U."/>
        </authorList>
    </citation>
    <scope>NUCLEOTIDE SEQUENCE [LARGE SCALE GENOMIC DNA]</scope>
    <source>
        <strain evidence="2 3">LMG 22018</strain>
    </source>
</reference>
<dbReference type="Proteomes" id="UP000253676">
    <property type="component" value="Unassembled WGS sequence"/>
</dbReference>
<keyword evidence="1" id="KW-0812">Transmembrane</keyword>
<name>A0A366AXZ3_9FLAO</name>
<gene>
    <name evidence="2" type="ORF">DR980_11040</name>
</gene>
<evidence type="ECO:0000256" key="1">
    <source>
        <dbReference type="SAM" id="Phobius"/>
    </source>
</evidence>
<keyword evidence="1" id="KW-0472">Membrane</keyword>
<dbReference type="EMBL" id="QNUX01000010">
    <property type="protein sequence ID" value="RBN49745.1"/>
    <property type="molecule type" value="Genomic_DNA"/>
</dbReference>
<dbReference type="AlphaFoldDB" id="A0A366AXZ3"/>
<protein>
    <submittedName>
        <fullName evidence="2">Uncharacterized protein</fullName>
    </submittedName>
</protein>
<feature type="transmembrane region" description="Helical" evidence="1">
    <location>
        <begin position="40"/>
        <end position="62"/>
    </location>
</feature>